<feature type="non-terminal residue" evidence="1">
    <location>
        <position position="169"/>
    </location>
</feature>
<proteinExistence type="predicted"/>
<feature type="non-terminal residue" evidence="1">
    <location>
        <position position="1"/>
    </location>
</feature>
<reference evidence="1" key="1">
    <citation type="submission" date="2023-04" db="EMBL/GenBank/DDBJ databases">
        <title>A chromosome-level genome assembly of the parasitoid wasp Eretmocerus hayati.</title>
        <authorList>
            <person name="Zhong Y."/>
            <person name="Liu S."/>
            <person name="Liu Y."/>
        </authorList>
    </citation>
    <scope>NUCLEOTIDE SEQUENCE</scope>
    <source>
        <strain evidence="1">ZJU_SS_LIU_2023</strain>
    </source>
</reference>
<keyword evidence="2" id="KW-1185">Reference proteome</keyword>
<comment type="caution">
    <text evidence="1">The sequence shown here is derived from an EMBL/GenBank/DDBJ whole genome shotgun (WGS) entry which is preliminary data.</text>
</comment>
<protein>
    <submittedName>
        <fullName evidence="1">Uncharacterized protein</fullName>
    </submittedName>
</protein>
<gene>
    <name evidence="1" type="ORF">QAD02_011983</name>
</gene>
<organism evidence="1 2">
    <name type="scientific">Eretmocerus hayati</name>
    <dbReference type="NCBI Taxonomy" id="131215"/>
    <lineage>
        <taxon>Eukaryota</taxon>
        <taxon>Metazoa</taxon>
        <taxon>Ecdysozoa</taxon>
        <taxon>Arthropoda</taxon>
        <taxon>Hexapoda</taxon>
        <taxon>Insecta</taxon>
        <taxon>Pterygota</taxon>
        <taxon>Neoptera</taxon>
        <taxon>Endopterygota</taxon>
        <taxon>Hymenoptera</taxon>
        <taxon>Apocrita</taxon>
        <taxon>Proctotrupomorpha</taxon>
        <taxon>Chalcidoidea</taxon>
        <taxon>Aphelinidae</taxon>
        <taxon>Aphelininae</taxon>
        <taxon>Eretmocerus</taxon>
    </lineage>
</organism>
<name>A0ACC2P165_9HYME</name>
<accession>A0ACC2P165</accession>
<evidence type="ECO:0000313" key="2">
    <source>
        <dbReference type="Proteomes" id="UP001239111"/>
    </source>
</evidence>
<sequence length="169" mass="19587">FGHDEIEHKIQQRELSKSTEKPQGRKIDEPRQSSSRRVPKDPSSLTQVPFCQPSISAIPDSLSPQERKILEAQVQHNKKNAALMAEWSKANSVDRILGLRQYQENFGAYDNARHEDPNPPQNEAVRRSRLQRRKEELINEYNRLRDYFTYSEPSVQNRFDAGPNNGESD</sequence>
<evidence type="ECO:0000313" key="1">
    <source>
        <dbReference type="EMBL" id="KAJ8676197.1"/>
    </source>
</evidence>
<dbReference type="Proteomes" id="UP001239111">
    <property type="component" value="Chromosome 2"/>
</dbReference>
<dbReference type="EMBL" id="CM056742">
    <property type="protein sequence ID" value="KAJ8676197.1"/>
    <property type="molecule type" value="Genomic_DNA"/>
</dbReference>